<proteinExistence type="predicted"/>
<organism evidence="3 4">
    <name type="scientific">Actinoplanes ianthinogenes</name>
    <dbReference type="NCBI Taxonomy" id="122358"/>
    <lineage>
        <taxon>Bacteria</taxon>
        <taxon>Bacillati</taxon>
        <taxon>Actinomycetota</taxon>
        <taxon>Actinomycetes</taxon>
        <taxon>Micromonosporales</taxon>
        <taxon>Micromonosporaceae</taxon>
        <taxon>Actinoplanes</taxon>
    </lineage>
</organism>
<evidence type="ECO:0000313" key="3">
    <source>
        <dbReference type="EMBL" id="BCJ43345.1"/>
    </source>
</evidence>
<protein>
    <submittedName>
        <fullName evidence="3">Peptide ABC transporter substrate-binding protein</fullName>
    </submittedName>
</protein>
<feature type="signal peptide" evidence="1">
    <location>
        <begin position="1"/>
        <end position="22"/>
    </location>
</feature>
<name>A0ABM7LVI2_9ACTN</name>
<dbReference type="PIRSF" id="PIRSF002741">
    <property type="entry name" value="MppA"/>
    <property type="match status" value="1"/>
</dbReference>
<dbReference type="CDD" id="cd08506">
    <property type="entry name" value="PBP2_clavulanate_OppA2"/>
    <property type="match status" value="1"/>
</dbReference>
<dbReference type="RefSeq" id="WP_189332243.1">
    <property type="nucleotide sequence ID" value="NZ_AP023356.1"/>
</dbReference>
<evidence type="ECO:0000256" key="1">
    <source>
        <dbReference type="SAM" id="SignalP"/>
    </source>
</evidence>
<feature type="domain" description="Solute-binding protein family 5" evidence="2">
    <location>
        <begin position="108"/>
        <end position="504"/>
    </location>
</feature>
<dbReference type="SUPFAM" id="SSF53850">
    <property type="entry name" value="Periplasmic binding protein-like II"/>
    <property type="match status" value="1"/>
</dbReference>
<evidence type="ECO:0000313" key="4">
    <source>
        <dbReference type="Proteomes" id="UP000676967"/>
    </source>
</evidence>
<dbReference type="PANTHER" id="PTHR30290:SF83">
    <property type="entry name" value="ABC TRANSPORTER SUBSTRATE-BINDING PROTEIN"/>
    <property type="match status" value="1"/>
</dbReference>
<dbReference type="Proteomes" id="UP000676967">
    <property type="component" value="Chromosome"/>
</dbReference>
<feature type="chain" id="PRO_5045744277" evidence="1">
    <location>
        <begin position="23"/>
        <end position="595"/>
    </location>
</feature>
<dbReference type="InterPro" id="IPR030678">
    <property type="entry name" value="Peptide/Ni-bd"/>
</dbReference>
<dbReference type="InterPro" id="IPR000914">
    <property type="entry name" value="SBP_5_dom"/>
</dbReference>
<accession>A0ABM7LVI2</accession>
<gene>
    <name evidence="3" type="ORF">Aiant_40020</name>
</gene>
<reference evidence="3 4" key="1">
    <citation type="submission" date="2020-08" db="EMBL/GenBank/DDBJ databases">
        <title>Whole genome shotgun sequence of Actinoplanes ianthinogenes NBRC 13996.</title>
        <authorList>
            <person name="Komaki H."/>
            <person name="Tamura T."/>
        </authorList>
    </citation>
    <scope>NUCLEOTIDE SEQUENCE [LARGE SCALE GENOMIC DNA]</scope>
    <source>
        <strain evidence="3 4">NBRC 13996</strain>
    </source>
</reference>
<dbReference type="PROSITE" id="PS51257">
    <property type="entry name" value="PROKAR_LIPOPROTEIN"/>
    <property type="match status" value="1"/>
</dbReference>
<dbReference type="Gene3D" id="3.40.190.10">
    <property type="entry name" value="Periplasmic binding protein-like II"/>
    <property type="match status" value="1"/>
</dbReference>
<evidence type="ECO:0000259" key="2">
    <source>
        <dbReference type="Pfam" id="PF00496"/>
    </source>
</evidence>
<sequence>MSRKTRAIAATGVALALGLTTAACGGSKDDNKTGGGGSNGGKSAYNAAITDVVNPSTTKGGTLNLWGAQDADSWDPARGYYAFVWNLNRLYTRKLVDYAAAPGKPGLELQPDLAQAMPEISADKKTYTFKLRSGIKFDDGTPITSKDIKYGIERVWATDVISGGPVYLPGILDPKGEYKGPYKDTDPNKLGLKSVQTPDDSTIVFTLAKPTSDFMYLLAMPGSGPVPQKRDKGAQYGSAPAASGPYMFKEGSIQPGKGVTWVRNPNWDPATDPIRKALPDQITFTVTTNAEDMDNRLIAGTVDLDAGQTGVQATARTKILQDPTLKANADTPTTGFLRYAGLATSVAPLDNIECRKAVIYAADPTSLQTARGGPIAGGDIGTSMLPPNIAGSDAKYDPFNRLQGKPQPEEAAKALAACGKPNGFDVTIAVRNNKPAEVKTAEALQAALKASKINAKIEQYDGAQQASITGAPNNVKAKGYGIIIGGWGADYPTGSGYMQPLADSRFIPANGNYNLPEIKDPAIDGLFDQAAAETDPAKAAEIYGQINHKIMEGAYYLPFVVDKALNYRNPRLTNAYIHEAFGMIDFQALGVSDGK</sequence>
<dbReference type="InterPro" id="IPR039424">
    <property type="entry name" value="SBP_5"/>
</dbReference>
<dbReference type="PANTHER" id="PTHR30290">
    <property type="entry name" value="PERIPLASMIC BINDING COMPONENT OF ABC TRANSPORTER"/>
    <property type="match status" value="1"/>
</dbReference>
<dbReference type="Gene3D" id="3.10.105.10">
    <property type="entry name" value="Dipeptide-binding Protein, Domain 3"/>
    <property type="match status" value="1"/>
</dbReference>
<keyword evidence="1" id="KW-0732">Signal</keyword>
<dbReference type="Pfam" id="PF00496">
    <property type="entry name" value="SBP_bac_5"/>
    <property type="match status" value="1"/>
</dbReference>
<dbReference type="EMBL" id="AP023356">
    <property type="protein sequence ID" value="BCJ43345.1"/>
    <property type="molecule type" value="Genomic_DNA"/>
</dbReference>
<keyword evidence="4" id="KW-1185">Reference proteome</keyword>